<dbReference type="InterPro" id="IPR002110">
    <property type="entry name" value="Ankyrin_rpt"/>
</dbReference>
<dbReference type="Gene3D" id="1.25.40.20">
    <property type="entry name" value="Ankyrin repeat-containing domain"/>
    <property type="match status" value="1"/>
</dbReference>
<dbReference type="InterPro" id="IPR036770">
    <property type="entry name" value="Ankyrin_rpt-contain_sf"/>
</dbReference>
<dbReference type="Proteomes" id="UP000193642">
    <property type="component" value="Unassembled WGS sequence"/>
</dbReference>
<evidence type="ECO:0000256" key="1">
    <source>
        <dbReference type="SAM" id="MobiDB-lite"/>
    </source>
</evidence>
<comment type="caution">
    <text evidence="2">The sequence shown here is derived from an EMBL/GenBank/DDBJ whole genome shotgun (WGS) entry which is preliminary data.</text>
</comment>
<evidence type="ECO:0000313" key="2">
    <source>
        <dbReference type="EMBL" id="ORY48331.1"/>
    </source>
</evidence>
<proteinExistence type="predicted"/>
<dbReference type="OrthoDB" id="341259at2759"/>
<feature type="region of interest" description="Disordered" evidence="1">
    <location>
        <begin position="1"/>
        <end position="30"/>
    </location>
</feature>
<name>A0A1Y2CMS0_9FUNG</name>
<accession>A0A1Y2CMS0</accession>
<dbReference type="Pfam" id="PF00023">
    <property type="entry name" value="Ank"/>
    <property type="match status" value="1"/>
</dbReference>
<organism evidence="2 3">
    <name type="scientific">Rhizoclosmatium globosum</name>
    <dbReference type="NCBI Taxonomy" id="329046"/>
    <lineage>
        <taxon>Eukaryota</taxon>
        <taxon>Fungi</taxon>
        <taxon>Fungi incertae sedis</taxon>
        <taxon>Chytridiomycota</taxon>
        <taxon>Chytridiomycota incertae sedis</taxon>
        <taxon>Chytridiomycetes</taxon>
        <taxon>Chytridiales</taxon>
        <taxon>Chytriomycetaceae</taxon>
        <taxon>Rhizoclosmatium</taxon>
    </lineage>
</organism>
<evidence type="ECO:0000313" key="3">
    <source>
        <dbReference type="Proteomes" id="UP000193642"/>
    </source>
</evidence>
<reference evidence="2 3" key="1">
    <citation type="submission" date="2016-07" db="EMBL/GenBank/DDBJ databases">
        <title>Pervasive Adenine N6-methylation of Active Genes in Fungi.</title>
        <authorList>
            <consortium name="DOE Joint Genome Institute"/>
            <person name="Mondo S.J."/>
            <person name="Dannebaum R.O."/>
            <person name="Kuo R.C."/>
            <person name="Labutti K."/>
            <person name="Haridas S."/>
            <person name="Kuo A."/>
            <person name="Salamov A."/>
            <person name="Ahrendt S.R."/>
            <person name="Lipzen A."/>
            <person name="Sullivan W."/>
            <person name="Andreopoulos W.B."/>
            <person name="Clum A."/>
            <person name="Lindquist E."/>
            <person name="Daum C."/>
            <person name="Ramamoorthy G.K."/>
            <person name="Gryganskyi A."/>
            <person name="Culley D."/>
            <person name="Magnuson J.K."/>
            <person name="James T.Y."/>
            <person name="O'Malley M.A."/>
            <person name="Stajich J.E."/>
            <person name="Spatafora J.W."/>
            <person name="Visel A."/>
            <person name="Grigoriev I.V."/>
        </authorList>
    </citation>
    <scope>NUCLEOTIDE SEQUENCE [LARGE SCALE GENOMIC DNA]</scope>
    <source>
        <strain evidence="2 3">JEL800</strain>
    </source>
</reference>
<dbReference type="SUPFAM" id="SSF48403">
    <property type="entry name" value="Ankyrin repeat"/>
    <property type="match status" value="1"/>
</dbReference>
<dbReference type="AlphaFoldDB" id="A0A1Y2CMS0"/>
<feature type="compositionally biased region" description="Polar residues" evidence="1">
    <location>
        <begin position="1"/>
        <end position="22"/>
    </location>
</feature>
<gene>
    <name evidence="2" type="ORF">BCR33DRAFT_714703</name>
</gene>
<keyword evidence="3" id="KW-1185">Reference proteome</keyword>
<dbReference type="EMBL" id="MCGO01000012">
    <property type="protein sequence ID" value="ORY48331.1"/>
    <property type="molecule type" value="Genomic_DNA"/>
</dbReference>
<protein>
    <submittedName>
        <fullName evidence="2">Uncharacterized protein</fullName>
    </submittedName>
</protein>
<sequence>MSATNPDASNPDTIEPVSTLQGTKRKRHPTDEEVLEMQEHDCHYHSPNELLQNLFSSNTSFLPPNLRSKPLSDQVAYLYTEGADITTANALFYATANPDSHQEFRYILTLSDLKINHVDEYGNTALHIASTLDRLVLLLKRGADPTIKNKYKTTPAQAHTRNCNACKRLELERVFGRNDACIRRKDI</sequence>